<dbReference type="PROSITE" id="PS00607">
    <property type="entry name" value="PDEASE_II"/>
    <property type="match status" value="1"/>
</dbReference>
<dbReference type="InterPro" id="IPR000396">
    <property type="entry name" value="Pdiesterase2"/>
</dbReference>
<proteinExistence type="inferred from homology"/>
<dbReference type="PANTHER" id="PTHR28283:SF1">
    <property type="entry name" value="3',5'-CYCLIC-NUCLEOTIDE PHOSPHODIESTERASE 1"/>
    <property type="match status" value="1"/>
</dbReference>
<feature type="domain" description="Metallo-beta-lactamase" evidence="6">
    <location>
        <begin position="37"/>
        <end position="256"/>
    </location>
</feature>
<dbReference type="GO" id="GO:0004115">
    <property type="term" value="F:3',5'-cyclic-AMP phosphodiesterase activity"/>
    <property type="evidence" value="ECO:0007669"/>
    <property type="project" value="UniProtKB-UniRule"/>
</dbReference>
<organism evidence="7 8">
    <name type="scientific">Vibrio sinensis</name>
    <dbReference type="NCBI Taxonomy" id="2302434"/>
    <lineage>
        <taxon>Bacteria</taxon>
        <taxon>Pseudomonadati</taxon>
        <taxon>Pseudomonadota</taxon>
        <taxon>Gammaproteobacteria</taxon>
        <taxon>Vibrionales</taxon>
        <taxon>Vibrionaceae</taxon>
        <taxon>Vibrio</taxon>
    </lineage>
</organism>
<comment type="caution">
    <text evidence="7">The sequence shown here is derived from an EMBL/GenBank/DDBJ whole genome shotgun (WGS) entry which is preliminary data.</text>
</comment>
<dbReference type="PIRSF" id="PIRSF000962">
    <property type="entry name" value="Cyc_nuc_PDEase"/>
    <property type="match status" value="1"/>
</dbReference>
<evidence type="ECO:0000256" key="2">
    <source>
        <dbReference type="ARBA" id="ARBA00023149"/>
    </source>
</evidence>
<sequence length="327" mass="35703">MFKNNMALLAACLSFSANSTSFDTVTLGSKGGIQDGNLTAFLIKGENDKNYVMLDAGSVVNGLIAAEQKGAFADLRLPEGSPYTRVGHVLNDRIKGYFISHAHLDHVAGMIISSPDDSKKPIYGLEATNQALMDNYFNWSAWPNFGNEGNGYKLNKYDYVDLMPSQWLAVDGTSLQVMALPLAHSGGQSTAFVLKNPAGEVFAYFGDTGPDEVEKSTAMRKVWSTLAPFAKQGKLKGMVIEVSYTNETPDKSLFGHLTPNWLLKELAVLEQLSGKGSLETLDVVVSHIKYSLKNSEDPKVVIQRQLAEGNKFGVNFIFPEQGDSLQF</sequence>
<dbReference type="InterPro" id="IPR024225">
    <property type="entry name" value="cAMP-PdiesteraseII_CS"/>
</dbReference>
<dbReference type="Gene3D" id="3.60.15.10">
    <property type="entry name" value="Ribonuclease Z/Hydroxyacylglutathione hydrolase-like"/>
    <property type="match status" value="1"/>
</dbReference>
<comment type="similarity">
    <text evidence="3 4">Belongs to the cyclic nucleotide phosphodiesterase class-II family.</text>
</comment>
<keyword evidence="8" id="KW-1185">Reference proteome</keyword>
<evidence type="ECO:0000259" key="6">
    <source>
        <dbReference type="SMART" id="SM00849"/>
    </source>
</evidence>
<evidence type="ECO:0000313" key="8">
    <source>
        <dbReference type="Proteomes" id="UP000273252"/>
    </source>
</evidence>
<dbReference type="Proteomes" id="UP000273252">
    <property type="component" value="Unassembled WGS sequence"/>
</dbReference>
<protein>
    <submittedName>
        <fullName evidence="7">3',5'-cyclic-nucleotide phosphodiesterase</fullName>
    </submittedName>
</protein>
<name>A0A3A6QCV8_9VIBR</name>
<dbReference type="GO" id="GO:0006198">
    <property type="term" value="P:cAMP catabolic process"/>
    <property type="evidence" value="ECO:0007669"/>
    <property type="project" value="UniProtKB-UniRule"/>
</dbReference>
<dbReference type="AlphaFoldDB" id="A0A3A6QCV8"/>
<dbReference type="GO" id="GO:0047555">
    <property type="term" value="F:3',5'-cyclic-GMP phosphodiesterase activity"/>
    <property type="evidence" value="ECO:0007669"/>
    <property type="project" value="TreeGrafter"/>
</dbReference>
<evidence type="ECO:0000256" key="3">
    <source>
        <dbReference type="ARBA" id="ARBA00025762"/>
    </source>
</evidence>
<dbReference type="OrthoDB" id="9803916at2"/>
<dbReference type="PRINTS" id="PR00388">
    <property type="entry name" value="PDIESTERASE2"/>
</dbReference>
<dbReference type="InterPro" id="IPR001279">
    <property type="entry name" value="Metallo-B-lactamas"/>
</dbReference>
<keyword evidence="2 4" id="KW-0114">cAMP</keyword>
<dbReference type="SUPFAM" id="SSF56281">
    <property type="entry name" value="Metallo-hydrolase/oxidoreductase"/>
    <property type="match status" value="1"/>
</dbReference>
<keyword evidence="1 4" id="KW-0378">Hydrolase</keyword>
<dbReference type="GO" id="GO:1902660">
    <property type="term" value="P:negative regulation of glucose mediated signaling pathway"/>
    <property type="evidence" value="ECO:0007669"/>
    <property type="project" value="TreeGrafter"/>
</dbReference>
<dbReference type="CDD" id="cd07735">
    <property type="entry name" value="class_II_PDE_MBL-fold"/>
    <property type="match status" value="1"/>
</dbReference>
<dbReference type="RefSeq" id="WP_120035249.1">
    <property type="nucleotide sequence ID" value="NZ_QVMU01000035.1"/>
</dbReference>
<feature type="chain" id="PRO_5017228086" evidence="5">
    <location>
        <begin position="20"/>
        <end position="327"/>
    </location>
</feature>
<gene>
    <name evidence="7" type="ORF">DZ860_21870</name>
</gene>
<dbReference type="Pfam" id="PF02112">
    <property type="entry name" value="PDEase_II"/>
    <property type="match status" value="1"/>
</dbReference>
<reference evidence="7 8" key="1">
    <citation type="submission" date="2018-08" db="EMBL/GenBank/DDBJ databases">
        <title>Vibrio isolated from the Eastern China Marginal Seas.</title>
        <authorList>
            <person name="Li Y."/>
        </authorList>
    </citation>
    <scope>NUCLEOTIDE SEQUENCE [LARGE SCALE GENOMIC DNA]</scope>
    <source>
        <strain evidence="7 8">BEI233</strain>
    </source>
</reference>
<accession>A0A3A6QCV8</accession>
<evidence type="ECO:0000256" key="5">
    <source>
        <dbReference type="SAM" id="SignalP"/>
    </source>
</evidence>
<dbReference type="InterPro" id="IPR036866">
    <property type="entry name" value="RibonucZ/Hydroxyglut_hydro"/>
</dbReference>
<dbReference type="EMBL" id="QVMU01000035">
    <property type="protein sequence ID" value="RJX65331.1"/>
    <property type="molecule type" value="Genomic_DNA"/>
</dbReference>
<feature type="signal peptide" evidence="5">
    <location>
        <begin position="1"/>
        <end position="19"/>
    </location>
</feature>
<evidence type="ECO:0000256" key="4">
    <source>
        <dbReference type="PIRNR" id="PIRNR000962"/>
    </source>
</evidence>
<evidence type="ECO:0000313" key="7">
    <source>
        <dbReference type="EMBL" id="RJX65331.1"/>
    </source>
</evidence>
<dbReference type="SMART" id="SM00849">
    <property type="entry name" value="Lactamase_B"/>
    <property type="match status" value="1"/>
</dbReference>
<keyword evidence="5" id="KW-0732">Signal</keyword>
<dbReference type="PANTHER" id="PTHR28283">
    <property type="entry name" value="3',5'-CYCLIC-NUCLEOTIDE PHOSPHODIESTERASE 1"/>
    <property type="match status" value="1"/>
</dbReference>
<evidence type="ECO:0000256" key="1">
    <source>
        <dbReference type="ARBA" id="ARBA00022801"/>
    </source>
</evidence>